<sequence length="430" mass="51246">MADDKYNPQVSNKLFGNPPYWWKKVNNEFSEEFLFQEPDFSKTKFFGFVIKKVTGLWNINYERMMKNKKYFIVLFEYDDLYEALDAFGFINYFALKNKIDPFEILYYLILFELLSIRILYKNFENNTLKNVHLLRINKIKKFKILDNIKFDDIELNEIDDQKNTIKNTVVIDLQELSDDKYFQTIHEKLFDLVCHNFTIIIKTYNMLATDVKHYPIEAINTYYQNTLDKVIEDLKANKVNLSHINLKNFESLIKINTAELENDITHHKNILNDKLSKKNTLSQALRQPDHYLNAIFNDKIDFEVDKVNKDVKVYLKDFYKGYLIGFYEKGLLLSTTDKRKVIKELQNMKKCMSYLQNNEKIIDEIDALINFFKQDKRYNQRIPYKAIKKYTGMSKSQIKSLINAISTNSVTSKRYEDLENKIIELPLQTP</sequence>
<dbReference type="EMBL" id="FWWZ01000001">
    <property type="protein sequence ID" value="SMC10053.1"/>
    <property type="molecule type" value="Genomic_DNA"/>
</dbReference>
<dbReference type="RefSeq" id="WP_084276430.1">
    <property type="nucleotide sequence ID" value="NZ_AP026671.1"/>
</dbReference>
<dbReference type="Proteomes" id="UP000192602">
    <property type="component" value="Unassembled WGS sequence"/>
</dbReference>
<reference evidence="2" key="1">
    <citation type="submission" date="2017-04" db="EMBL/GenBank/DDBJ databases">
        <authorList>
            <person name="Varghese N."/>
            <person name="Submissions S."/>
        </authorList>
    </citation>
    <scope>NUCLEOTIDE SEQUENCE [LARGE SCALE GENOMIC DNA]</scope>
    <source>
        <strain evidence="2">DSM 16512</strain>
    </source>
</reference>
<accession>A0A1W1WWD1</accession>
<dbReference type="AlphaFoldDB" id="A0A1W1WWD1"/>
<proteinExistence type="predicted"/>
<protein>
    <submittedName>
        <fullName evidence="1">Uncharacterized protein</fullName>
    </submittedName>
</protein>
<keyword evidence="2" id="KW-1185">Reference proteome</keyword>
<dbReference type="STRING" id="1069081.SAMN05660197_1884"/>
<name>A0A1W1WWD1_9BACT</name>
<gene>
    <name evidence="1" type="ORF">SAMN05660197_1884</name>
</gene>
<evidence type="ECO:0000313" key="1">
    <source>
        <dbReference type="EMBL" id="SMC10053.1"/>
    </source>
</evidence>
<evidence type="ECO:0000313" key="2">
    <source>
        <dbReference type="Proteomes" id="UP000192602"/>
    </source>
</evidence>
<organism evidence="1 2">
    <name type="scientific">Nitratiruptor tergarcus DSM 16512</name>
    <dbReference type="NCBI Taxonomy" id="1069081"/>
    <lineage>
        <taxon>Bacteria</taxon>
        <taxon>Pseudomonadati</taxon>
        <taxon>Campylobacterota</taxon>
        <taxon>Epsilonproteobacteria</taxon>
        <taxon>Nautiliales</taxon>
        <taxon>Nitratiruptoraceae</taxon>
        <taxon>Nitratiruptor</taxon>
    </lineage>
</organism>